<evidence type="ECO:0000313" key="1">
    <source>
        <dbReference type="EMBL" id="MFC4654922.1"/>
    </source>
</evidence>
<protein>
    <recommendedName>
        <fullName evidence="3">Lipoprotein</fullName>
    </recommendedName>
</protein>
<accession>A0ABV9JKY0</accession>
<gene>
    <name evidence="1" type="ORF">ACFO3I_07845</name>
</gene>
<evidence type="ECO:0000313" key="2">
    <source>
        <dbReference type="Proteomes" id="UP001595962"/>
    </source>
</evidence>
<comment type="caution">
    <text evidence="1">The sequence shown here is derived from an EMBL/GenBank/DDBJ whole genome shotgun (WGS) entry which is preliminary data.</text>
</comment>
<dbReference type="Proteomes" id="UP001595962">
    <property type="component" value="Unassembled WGS sequence"/>
</dbReference>
<name>A0ABV9JKY0_9GAMM</name>
<dbReference type="EMBL" id="JBHSGB010000006">
    <property type="protein sequence ID" value="MFC4654922.1"/>
    <property type="molecule type" value="Genomic_DNA"/>
</dbReference>
<dbReference type="RefSeq" id="WP_377333101.1">
    <property type="nucleotide sequence ID" value="NZ_JBHSGB010000006.1"/>
</dbReference>
<evidence type="ECO:0008006" key="3">
    <source>
        <dbReference type="Google" id="ProtNLM"/>
    </source>
</evidence>
<keyword evidence="2" id="KW-1185">Reference proteome</keyword>
<organism evidence="1 2">
    <name type="scientific">Rheinheimera marina</name>
    <dbReference type="NCBI Taxonomy" id="1774958"/>
    <lineage>
        <taxon>Bacteria</taxon>
        <taxon>Pseudomonadati</taxon>
        <taxon>Pseudomonadota</taxon>
        <taxon>Gammaproteobacteria</taxon>
        <taxon>Chromatiales</taxon>
        <taxon>Chromatiaceae</taxon>
        <taxon>Rheinheimera</taxon>
    </lineage>
</organism>
<sequence length="66" mass="7854">MRYLVLLLLVAQTGCAYSQRGSDEWWYDRTQRDTRAQCNTLPAELKAQCLQQAQQSYEEFKKQQQH</sequence>
<proteinExistence type="predicted"/>
<reference evidence="2" key="1">
    <citation type="journal article" date="2019" name="Int. J. Syst. Evol. Microbiol.">
        <title>The Global Catalogue of Microorganisms (GCM) 10K type strain sequencing project: providing services to taxonomists for standard genome sequencing and annotation.</title>
        <authorList>
            <consortium name="The Broad Institute Genomics Platform"/>
            <consortium name="The Broad Institute Genome Sequencing Center for Infectious Disease"/>
            <person name="Wu L."/>
            <person name="Ma J."/>
        </authorList>
    </citation>
    <scope>NUCLEOTIDE SEQUENCE [LARGE SCALE GENOMIC DNA]</scope>
    <source>
        <strain evidence="2">DT28</strain>
    </source>
</reference>